<feature type="transmembrane region" description="Helical" evidence="7">
    <location>
        <begin position="604"/>
        <end position="625"/>
    </location>
</feature>
<feature type="transmembrane region" description="Helical" evidence="7">
    <location>
        <begin position="223"/>
        <end position="246"/>
    </location>
</feature>
<keyword evidence="5 7" id="KW-0472">Membrane</keyword>
<evidence type="ECO:0000313" key="10">
    <source>
        <dbReference type="Proteomes" id="UP000008177"/>
    </source>
</evidence>
<dbReference type="EMBL" id="FQ790262">
    <property type="protein sequence ID" value="CCD33781.1"/>
    <property type="molecule type" value="Genomic_DNA"/>
</dbReference>
<feature type="compositionally biased region" description="Gly residues" evidence="6">
    <location>
        <begin position="48"/>
        <end position="57"/>
    </location>
</feature>
<name>G2XSR3_BOTF4</name>
<feature type="transmembrane region" description="Helical" evidence="7">
    <location>
        <begin position="351"/>
        <end position="376"/>
    </location>
</feature>
<dbReference type="PROSITE" id="PS50850">
    <property type="entry name" value="MFS"/>
    <property type="match status" value="1"/>
</dbReference>
<feature type="transmembrane region" description="Helical" evidence="7">
    <location>
        <begin position="295"/>
        <end position="314"/>
    </location>
</feature>
<keyword evidence="4 7" id="KW-1133">Transmembrane helix</keyword>
<feature type="transmembrane region" description="Helical" evidence="7">
    <location>
        <begin position="546"/>
        <end position="565"/>
    </location>
</feature>
<dbReference type="GO" id="GO:0005886">
    <property type="term" value="C:plasma membrane"/>
    <property type="evidence" value="ECO:0007669"/>
    <property type="project" value="TreeGrafter"/>
</dbReference>
<dbReference type="HOGENOM" id="CLU_008455_11_1_1"/>
<dbReference type="InterPro" id="IPR036259">
    <property type="entry name" value="MFS_trans_sf"/>
</dbReference>
<evidence type="ECO:0000259" key="8">
    <source>
        <dbReference type="PROSITE" id="PS50850"/>
    </source>
</evidence>
<organism evidence="9 10">
    <name type="scientific">Botryotinia fuckeliana (strain T4)</name>
    <name type="common">Noble rot fungus</name>
    <name type="synonym">Botrytis cinerea</name>
    <dbReference type="NCBI Taxonomy" id="999810"/>
    <lineage>
        <taxon>Eukaryota</taxon>
        <taxon>Fungi</taxon>
        <taxon>Dikarya</taxon>
        <taxon>Ascomycota</taxon>
        <taxon>Pezizomycotina</taxon>
        <taxon>Leotiomycetes</taxon>
        <taxon>Helotiales</taxon>
        <taxon>Sclerotiniaceae</taxon>
        <taxon>Botrytis</taxon>
    </lineage>
</organism>
<dbReference type="AlphaFoldDB" id="G2XSR3"/>
<dbReference type="Gene3D" id="1.20.1250.20">
    <property type="entry name" value="MFS general substrate transporter like domains"/>
    <property type="match status" value="1"/>
</dbReference>
<dbReference type="CDD" id="cd17323">
    <property type="entry name" value="MFS_Tpo1_MDR_like"/>
    <property type="match status" value="1"/>
</dbReference>
<evidence type="ECO:0000313" key="9">
    <source>
        <dbReference type="EMBL" id="CCD33781.1"/>
    </source>
</evidence>
<dbReference type="InParanoid" id="G2XSR3"/>
<feature type="region of interest" description="Disordered" evidence="6">
    <location>
        <begin position="29"/>
        <end position="145"/>
    </location>
</feature>
<comment type="similarity">
    <text evidence="2">Belongs to the major facilitator superfamily.</text>
</comment>
<accession>G2XSR3</accession>
<dbReference type="eggNOG" id="KOG0255">
    <property type="taxonomic scope" value="Eukaryota"/>
</dbReference>
<evidence type="ECO:0000256" key="1">
    <source>
        <dbReference type="ARBA" id="ARBA00004141"/>
    </source>
</evidence>
<dbReference type="GO" id="GO:0022857">
    <property type="term" value="F:transmembrane transporter activity"/>
    <property type="evidence" value="ECO:0007669"/>
    <property type="project" value="InterPro"/>
</dbReference>
<dbReference type="Proteomes" id="UP000008177">
    <property type="component" value="Unplaced contigs"/>
</dbReference>
<evidence type="ECO:0000256" key="4">
    <source>
        <dbReference type="ARBA" id="ARBA00022989"/>
    </source>
</evidence>
<feature type="compositionally biased region" description="Basic and acidic residues" evidence="6">
    <location>
        <begin position="29"/>
        <end position="41"/>
    </location>
</feature>
<dbReference type="STRING" id="999810.G2XSR3"/>
<feature type="transmembrane region" description="Helical" evidence="7">
    <location>
        <begin position="320"/>
        <end position="339"/>
    </location>
</feature>
<keyword evidence="3 7" id="KW-0812">Transmembrane</keyword>
<feature type="domain" description="Major facilitator superfamily (MFS) profile" evidence="8">
    <location>
        <begin position="229"/>
        <end position="663"/>
    </location>
</feature>
<feature type="transmembrane region" description="Helical" evidence="7">
    <location>
        <begin position="637"/>
        <end position="661"/>
    </location>
</feature>
<dbReference type="InterPro" id="IPR011701">
    <property type="entry name" value="MFS"/>
</dbReference>
<feature type="compositionally biased region" description="Basic and acidic residues" evidence="6">
    <location>
        <begin position="105"/>
        <end position="115"/>
    </location>
</feature>
<gene>
    <name evidence="9" type="ORF">BofuT4_P063830.1</name>
</gene>
<dbReference type="InterPro" id="IPR020846">
    <property type="entry name" value="MFS_dom"/>
</dbReference>
<feature type="transmembrane region" description="Helical" evidence="7">
    <location>
        <begin position="388"/>
        <end position="414"/>
    </location>
</feature>
<feature type="transmembrane region" description="Helical" evidence="7">
    <location>
        <begin position="266"/>
        <end position="283"/>
    </location>
</feature>
<evidence type="ECO:0000256" key="3">
    <source>
        <dbReference type="ARBA" id="ARBA00022692"/>
    </source>
</evidence>
<dbReference type="OrthoDB" id="3936150at2759"/>
<evidence type="ECO:0000256" key="6">
    <source>
        <dbReference type="SAM" id="MobiDB-lite"/>
    </source>
</evidence>
<evidence type="ECO:0000256" key="2">
    <source>
        <dbReference type="ARBA" id="ARBA00008335"/>
    </source>
</evidence>
<sequence length="675" mass="74610">MQSYLTYKRFGKLTEAQFERDRWRAEALERGNKDLQSENRNLDVNGRNGLGGNGLGGNRHSSSSSSSSDNTGSSSASELHTHDVEKAERGISKAPSLNSSTGENVYREKNDAEHEQEQDDENGNANGNARSEPLDRIATRATAHTTRSFGTRLGYTLTGIEVRELSEQLTRTRTAAKTKTQSKSKQNSHPNDAGNEKEGPRETVFVVGYEGSKDHMDPHNWSLWRRGFCTIMIASIGFIVGFASSIDSAALTQAAEDFGVSEVAESLATGLFLVGFGLGALFAGPISETIGRNPVYISTLFIYMIWIMASALAPNLTAQLIFRFLAGFFGSTPLTCAGGSISDLWSPMERVYAFPVFANAAFMGPIFGPIVGGFVGQSQLVSWRWCEWITLILSGLILLLITLFQPETFAPILLKWKAAHLRRITGDERFVAEVEIRADPFKTRLLRALYRPCLLITREPIVMLFALYLTVVYIILFTFLDGYTYIFGETYNFSEGLTGLAFLGIAIGLCFATCLVPLIHHWAKKDLAALHAIHGESARLPPEKRLWFAMFGAPFIPISLFWMGWTNYPSISPWSGLVASLFFGFGILCIFISTYQYIIDSYEMYAASALASLTLVRYVAAGGMVEVGIPFYENLGVHWTLTVLGGISAVMVPVPYLFYVYGEKVRGWSRFAATH</sequence>
<evidence type="ECO:0000256" key="5">
    <source>
        <dbReference type="ARBA" id="ARBA00023136"/>
    </source>
</evidence>
<feature type="transmembrane region" description="Helical" evidence="7">
    <location>
        <begin position="461"/>
        <end position="480"/>
    </location>
</feature>
<dbReference type="PANTHER" id="PTHR23502:SF47">
    <property type="entry name" value="MAJOR FACILITATOR SUPERFAMILY (MFS) PROFILE DOMAIN-CONTAINING PROTEIN-RELATED"/>
    <property type="match status" value="1"/>
</dbReference>
<feature type="transmembrane region" description="Helical" evidence="7">
    <location>
        <begin position="571"/>
        <end position="592"/>
    </location>
</feature>
<feature type="transmembrane region" description="Helical" evidence="7">
    <location>
        <begin position="500"/>
        <end position="519"/>
    </location>
</feature>
<comment type="subcellular location">
    <subcellularLocation>
        <location evidence="1">Membrane</location>
        <topology evidence="1">Multi-pass membrane protein</topology>
    </subcellularLocation>
</comment>
<evidence type="ECO:0000256" key="7">
    <source>
        <dbReference type="SAM" id="Phobius"/>
    </source>
</evidence>
<dbReference type="Pfam" id="PF07690">
    <property type="entry name" value="MFS_1"/>
    <property type="match status" value="1"/>
</dbReference>
<reference evidence="10" key="1">
    <citation type="journal article" date="2011" name="PLoS Genet.">
        <title>Genomic analysis of the necrotrophic fungal pathogens Sclerotinia sclerotiorum and Botrytis cinerea.</title>
        <authorList>
            <person name="Amselem J."/>
            <person name="Cuomo C.A."/>
            <person name="van Kan J.A."/>
            <person name="Viaud M."/>
            <person name="Benito E.P."/>
            <person name="Couloux A."/>
            <person name="Coutinho P.M."/>
            <person name="de Vries R.P."/>
            <person name="Dyer P.S."/>
            <person name="Fillinger S."/>
            <person name="Fournier E."/>
            <person name="Gout L."/>
            <person name="Hahn M."/>
            <person name="Kohn L."/>
            <person name="Lapalu N."/>
            <person name="Plummer K.M."/>
            <person name="Pradier J.M."/>
            <person name="Quevillon E."/>
            <person name="Sharon A."/>
            <person name="Simon A."/>
            <person name="ten Have A."/>
            <person name="Tudzynski B."/>
            <person name="Tudzynski P."/>
            <person name="Wincker P."/>
            <person name="Andrew M."/>
            <person name="Anthouard V."/>
            <person name="Beever R.E."/>
            <person name="Beffa R."/>
            <person name="Benoit I."/>
            <person name="Bouzid O."/>
            <person name="Brault B."/>
            <person name="Chen Z."/>
            <person name="Choquer M."/>
            <person name="Collemare J."/>
            <person name="Cotton P."/>
            <person name="Danchin E.G."/>
            <person name="Da Silva C."/>
            <person name="Gautier A."/>
            <person name="Giraud C."/>
            <person name="Giraud T."/>
            <person name="Gonzalez C."/>
            <person name="Grossetete S."/>
            <person name="Guldener U."/>
            <person name="Henrissat B."/>
            <person name="Howlett B.J."/>
            <person name="Kodira C."/>
            <person name="Kretschmer M."/>
            <person name="Lappartient A."/>
            <person name="Leroch M."/>
            <person name="Levis C."/>
            <person name="Mauceli E."/>
            <person name="Neuveglise C."/>
            <person name="Oeser B."/>
            <person name="Pearson M."/>
            <person name="Poulain J."/>
            <person name="Poussereau N."/>
            <person name="Quesneville H."/>
            <person name="Rascle C."/>
            <person name="Schumacher J."/>
            <person name="Segurens B."/>
            <person name="Sexton A."/>
            <person name="Silva E."/>
            <person name="Sirven C."/>
            <person name="Soanes D.M."/>
            <person name="Talbot N.J."/>
            <person name="Templeton M."/>
            <person name="Yandava C."/>
            <person name="Yarden O."/>
            <person name="Zeng Q."/>
            <person name="Rollins J.A."/>
            <person name="Lebrun M.H."/>
            <person name="Dickman M."/>
        </authorList>
    </citation>
    <scope>NUCLEOTIDE SEQUENCE [LARGE SCALE GENOMIC DNA]</scope>
    <source>
        <strain evidence="10">T4</strain>
    </source>
</reference>
<proteinExistence type="inferred from homology"/>
<feature type="region of interest" description="Disordered" evidence="6">
    <location>
        <begin position="168"/>
        <end position="201"/>
    </location>
</feature>
<dbReference type="PANTHER" id="PTHR23502">
    <property type="entry name" value="MAJOR FACILITATOR SUPERFAMILY"/>
    <property type="match status" value="1"/>
</dbReference>
<feature type="compositionally biased region" description="Basic and acidic residues" evidence="6">
    <location>
        <begin position="79"/>
        <end position="91"/>
    </location>
</feature>
<feature type="compositionally biased region" description="Low complexity" evidence="6">
    <location>
        <begin position="58"/>
        <end position="77"/>
    </location>
</feature>
<dbReference type="FunFam" id="1.20.1250.20:FF:000082">
    <property type="entry name" value="MFS multidrug transporter, putative"/>
    <property type="match status" value="1"/>
</dbReference>
<protein>
    <submittedName>
        <fullName evidence="9">Similar to MFS multidrug transporter</fullName>
    </submittedName>
</protein>
<dbReference type="SUPFAM" id="SSF103473">
    <property type="entry name" value="MFS general substrate transporter"/>
    <property type="match status" value="1"/>
</dbReference>